<comment type="subcellular location">
    <subcellularLocation>
        <location evidence="1">Membrane</location>
        <topology evidence="1">Multi-pass membrane protein</topology>
    </subcellularLocation>
</comment>
<feature type="region of interest" description="Disordered" evidence="6">
    <location>
        <begin position="423"/>
        <end position="442"/>
    </location>
</feature>
<feature type="transmembrane region" description="Helical" evidence="7">
    <location>
        <begin position="207"/>
        <end position="227"/>
    </location>
</feature>
<evidence type="ECO:0000259" key="8">
    <source>
        <dbReference type="Pfam" id="PF20684"/>
    </source>
</evidence>
<feature type="region of interest" description="Disordered" evidence="6">
    <location>
        <begin position="315"/>
        <end position="341"/>
    </location>
</feature>
<dbReference type="AlphaFoldDB" id="A0AAD9S155"/>
<dbReference type="InterPro" id="IPR049326">
    <property type="entry name" value="Rhodopsin_dom_fungi"/>
</dbReference>
<evidence type="ECO:0000256" key="7">
    <source>
        <dbReference type="SAM" id="Phobius"/>
    </source>
</evidence>
<evidence type="ECO:0000256" key="3">
    <source>
        <dbReference type="ARBA" id="ARBA00022989"/>
    </source>
</evidence>
<reference evidence="9" key="1">
    <citation type="submission" date="2023-06" db="EMBL/GenBank/DDBJ databases">
        <authorList>
            <person name="Noh H."/>
        </authorList>
    </citation>
    <scope>NUCLEOTIDE SEQUENCE</scope>
    <source>
        <strain evidence="9">DUCC20226</strain>
    </source>
</reference>
<dbReference type="PANTHER" id="PTHR33048">
    <property type="entry name" value="PTH11-LIKE INTEGRAL MEMBRANE PROTEIN (AFU_ORTHOLOGUE AFUA_5G11245)"/>
    <property type="match status" value="1"/>
</dbReference>
<evidence type="ECO:0000313" key="9">
    <source>
        <dbReference type="EMBL" id="KAK2595696.1"/>
    </source>
</evidence>
<feature type="transmembrane region" description="Helical" evidence="7">
    <location>
        <begin position="95"/>
        <end position="118"/>
    </location>
</feature>
<evidence type="ECO:0000256" key="2">
    <source>
        <dbReference type="ARBA" id="ARBA00022692"/>
    </source>
</evidence>
<dbReference type="Pfam" id="PF20684">
    <property type="entry name" value="Fung_rhodopsin"/>
    <property type="match status" value="1"/>
</dbReference>
<feature type="transmembrane region" description="Helical" evidence="7">
    <location>
        <begin position="130"/>
        <end position="152"/>
    </location>
</feature>
<feature type="compositionally biased region" description="Polar residues" evidence="6">
    <location>
        <begin position="428"/>
        <end position="442"/>
    </location>
</feature>
<evidence type="ECO:0000313" key="10">
    <source>
        <dbReference type="Proteomes" id="UP001265746"/>
    </source>
</evidence>
<dbReference type="GO" id="GO:0016020">
    <property type="term" value="C:membrane"/>
    <property type="evidence" value="ECO:0007669"/>
    <property type="project" value="UniProtKB-SubCell"/>
</dbReference>
<evidence type="ECO:0000256" key="1">
    <source>
        <dbReference type="ARBA" id="ARBA00004141"/>
    </source>
</evidence>
<feature type="transmembrane region" description="Helical" evidence="7">
    <location>
        <begin position="20"/>
        <end position="40"/>
    </location>
</feature>
<sequence>MSLNPPDHSLDKQSTSELMIGLSATLGFLSTAVVILRMYTRLVLLRNAGLDDLMIVVTQFLAIGLNVSTCLEGHYGTGRHYWLASPEDLMNQLKSLFAAIHLYIWALCCVKISLLLQYRRIFMATWLQRVSIVIICFSVSWNVAQSILVSFACSPASIFIPSLAPHCLDSLTIWYIAAGINITTDFIVFLLPIPLINSLQLPIRQRILLIMVFCLGFFTCIISIVRATKLEAVVKAGDPSYYGAPGAIWSMVELNCAILCACLPTVRHLIGSLIPCLGLRTVRDTSGYYGKNRSTPSRRRLSNFALRSRKSKLQVPGGGFSKVSKGSGASEAVMTGNSKHDGGNIELDTTWGNDLENDGALYHSNNISAWVSAQEPKSPIRAKIKYSDDKRDRSGSESRLIGTGVSNEQLRTNILVTRDVTVEEGRTATPSPQSRSFTGIAL</sequence>
<dbReference type="InterPro" id="IPR052337">
    <property type="entry name" value="SAT4-like"/>
</dbReference>
<keyword evidence="4 7" id="KW-0472">Membrane</keyword>
<evidence type="ECO:0000256" key="6">
    <source>
        <dbReference type="SAM" id="MobiDB-lite"/>
    </source>
</evidence>
<evidence type="ECO:0000256" key="4">
    <source>
        <dbReference type="ARBA" id="ARBA00023136"/>
    </source>
</evidence>
<keyword evidence="2 7" id="KW-0812">Transmembrane</keyword>
<evidence type="ECO:0000256" key="5">
    <source>
        <dbReference type="ARBA" id="ARBA00038359"/>
    </source>
</evidence>
<dbReference type="Proteomes" id="UP001265746">
    <property type="component" value="Unassembled WGS sequence"/>
</dbReference>
<dbReference type="EMBL" id="JAUJFL010000014">
    <property type="protein sequence ID" value="KAK2595696.1"/>
    <property type="molecule type" value="Genomic_DNA"/>
</dbReference>
<proteinExistence type="inferred from homology"/>
<accession>A0AAD9S155</accession>
<feature type="compositionally biased region" description="Low complexity" evidence="6">
    <location>
        <begin position="321"/>
        <end position="330"/>
    </location>
</feature>
<protein>
    <recommendedName>
        <fullName evidence="8">Rhodopsin domain-containing protein</fullName>
    </recommendedName>
</protein>
<gene>
    <name evidence="9" type="ORF">N8I77_013721</name>
</gene>
<feature type="transmembrane region" description="Helical" evidence="7">
    <location>
        <begin position="172"/>
        <end position="195"/>
    </location>
</feature>
<comment type="similarity">
    <text evidence="5">Belongs to the SAT4 family.</text>
</comment>
<feature type="domain" description="Rhodopsin" evidence="8">
    <location>
        <begin position="36"/>
        <end position="270"/>
    </location>
</feature>
<keyword evidence="3 7" id="KW-1133">Transmembrane helix</keyword>
<comment type="caution">
    <text evidence="9">The sequence shown here is derived from an EMBL/GenBank/DDBJ whole genome shotgun (WGS) entry which is preliminary data.</text>
</comment>
<name>A0AAD9S155_PHOAM</name>
<organism evidence="9 10">
    <name type="scientific">Phomopsis amygdali</name>
    <name type="common">Fusicoccum amygdali</name>
    <dbReference type="NCBI Taxonomy" id="1214568"/>
    <lineage>
        <taxon>Eukaryota</taxon>
        <taxon>Fungi</taxon>
        <taxon>Dikarya</taxon>
        <taxon>Ascomycota</taxon>
        <taxon>Pezizomycotina</taxon>
        <taxon>Sordariomycetes</taxon>
        <taxon>Sordariomycetidae</taxon>
        <taxon>Diaporthales</taxon>
        <taxon>Diaporthaceae</taxon>
        <taxon>Diaporthe</taxon>
    </lineage>
</organism>
<keyword evidence="10" id="KW-1185">Reference proteome</keyword>
<dbReference type="PANTHER" id="PTHR33048:SF47">
    <property type="entry name" value="INTEGRAL MEMBRANE PROTEIN-RELATED"/>
    <property type="match status" value="1"/>
</dbReference>
<feature type="transmembrane region" description="Helical" evidence="7">
    <location>
        <begin position="52"/>
        <end position="75"/>
    </location>
</feature>